<dbReference type="SUPFAM" id="SSF46689">
    <property type="entry name" value="Homeodomain-like"/>
    <property type="match status" value="2"/>
</dbReference>
<evidence type="ECO:0000259" key="5">
    <source>
        <dbReference type="PROSITE" id="PS01124"/>
    </source>
</evidence>
<evidence type="ECO:0000256" key="2">
    <source>
        <dbReference type="ARBA" id="ARBA00023125"/>
    </source>
</evidence>
<dbReference type="PANTHER" id="PTHR43280:SF10">
    <property type="entry name" value="REGULATORY PROTEIN POCR"/>
    <property type="match status" value="1"/>
</dbReference>
<evidence type="ECO:0000313" key="7">
    <source>
        <dbReference type="EMBL" id="NOU97093.1"/>
    </source>
</evidence>
<dbReference type="GO" id="GO:0003700">
    <property type="term" value="F:DNA-binding transcription factor activity"/>
    <property type="evidence" value="ECO:0007669"/>
    <property type="project" value="InterPro"/>
</dbReference>
<dbReference type="GO" id="GO:0043565">
    <property type="term" value="F:sequence-specific DNA binding"/>
    <property type="evidence" value="ECO:0007669"/>
    <property type="project" value="InterPro"/>
</dbReference>
<dbReference type="Gene3D" id="1.10.10.60">
    <property type="entry name" value="Homeodomain-like"/>
    <property type="match status" value="2"/>
</dbReference>
<dbReference type="InterPro" id="IPR001789">
    <property type="entry name" value="Sig_transdc_resp-reg_receiver"/>
</dbReference>
<dbReference type="PROSITE" id="PS00041">
    <property type="entry name" value="HTH_ARAC_FAMILY_1"/>
    <property type="match status" value="1"/>
</dbReference>
<evidence type="ECO:0000256" key="4">
    <source>
        <dbReference type="PROSITE-ProRule" id="PRU00169"/>
    </source>
</evidence>
<dbReference type="InterPro" id="IPR009057">
    <property type="entry name" value="Homeodomain-like_sf"/>
</dbReference>
<dbReference type="InterPro" id="IPR018060">
    <property type="entry name" value="HTH_AraC"/>
</dbReference>
<dbReference type="InterPro" id="IPR018062">
    <property type="entry name" value="HTH_AraC-typ_CS"/>
</dbReference>
<sequence length="537" mass="62856">MYNVMLVDDDYPVLQLLSETINWEAYGLQLQGCYENGAVALEHANIKMPDILITDIGMPLMNGIELIGLLKEQKPNLRVAILSCHSEFHYAQQAMKLNVQEYVLKDTLDPADLEKLLLQFKVSLDQEEQVQAHQHQLQHMVDRNKEMLKEKFIRRMMQQPIIDPQDWLIEAKAFNLDMEGKACLPILGFVDEYRLAKQRFMSDDILRFAMDNVISEVCARYDTPEVHFAYGIKESFFLYPYHATLKINPFDTATIQIKAIQDAMRKYLKISMSFIIGDICYHPDEIKLALNGLLSSTIQRFYVDEGSITKQRPFIEGDIDLFSWYDQASKEFREMMIEKKADRIIPTVRHWMVFLKEHSFPPEKVKDWVLKLLLDLKLKLQSLQYFRTTYAVESLHKEILDIDSLVELEHWLIEHFQSVITLSGEIWEQSKRTEVVQACHYVSLHLDRKISLEEVADHLFLNSSYFSRLFKKETGETFIEYVTRMKMIRAKELLDQTSHPVGKICEMLGYDNQSYFIKIFKTSVGVTPVEYRGQKKA</sequence>
<proteinExistence type="predicted"/>
<keyword evidence="1" id="KW-0805">Transcription regulation</keyword>
<name>A0A972GVK5_9BACL</name>
<gene>
    <name evidence="7" type="ORF">GC093_28285</name>
</gene>
<dbReference type="Pfam" id="PF00072">
    <property type="entry name" value="Response_reg"/>
    <property type="match status" value="1"/>
</dbReference>
<reference evidence="7" key="1">
    <citation type="submission" date="2019-10" db="EMBL/GenBank/DDBJ databases">
        <title>Description of Paenibacillus glebae sp. nov.</title>
        <authorList>
            <person name="Carlier A."/>
            <person name="Qi S."/>
        </authorList>
    </citation>
    <scope>NUCLEOTIDE SEQUENCE</scope>
    <source>
        <strain evidence="7">LMG 31456</strain>
    </source>
</reference>
<dbReference type="SMART" id="SM00342">
    <property type="entry name" value="HTH_ARAC"/>
    <property type="match status" value="1"/>
</dbReference>
<dbReference type="PRINTS" id="PR00032">
    <property type="entry name" value="HTHARAC"/>
</dbReference>
<evidence type="ECO:0000256" key="1">
    <source>
        <dbReference type="ARBA" id="ARBA00023015"/>
    </source>
</evidence>
<evidence type="ECO:0000259" key="6">
    <source>
        <dbReference type="PROSITE" id="PS50110"/>
    </source>
</evidence>
<dbReference type="EMBL" id="WHOD01000106">
    <property type="protein sequence ID" value="NOU97093.1"/>
    <property type="molecule type" value="Genomic_DNA"/>
</dbReference>
<dbReference type="AlphaFoldDB" id="A0A972GVK5"/>
<dbReference type="PROSITE" id="PS01124">
    <property type="entry name" value="HTH_ARAC_FAMILY_2"/>
    <property type="match status" value="1"/>
</dbReference>
<keyword evidence="4" id="KW-0597">Phosphoprotein</keyword>
<feature type="domain" description="Response regulatory" evidence="6">
    <location>
        <begin position="3"/>
        <end position="120"/>
    </location>
</feature>
<dbReference type="PROSITE" id="PS50110">
    <property type="entry name" value="RESPONSE_REGULATORY"/>
    <property type="match status" value="1"/>
</dbReference>
<dbReference type="InterPro" id="IPR011006">
    <property type="entry name" value="CheY-like_superfamily"/>
</dbReference>
<evidence type="ECO:0000256" key="3">
    <source>
        <dbReference type="ARBA" id="ARBA00023163"/>
    </source>
</evidence>
<feature type="domain" description="HTH araC/xylS-type" evidence="5">
    <location>
        <begin position="436"/>
        <end position="534"/>
    </location>
</feature>
<comment type="caution">
    <text evidence="7">The sequence shown here is derived from an EMBL/GenBank/DDBJ whole genome shotgun (WGS) entry which is preliminary data.</text>
</comment>
<protein>
    <submittedName>
        <fullName evidence="7">AraC family transcriptional regulator</fullName>
    </submittedName>
</protein>
<evidence type="ECO:0000313" key="8">
    <source>
        <dbReference type="Proteomes" id="UP000641588"/>
    </source>
</evidence>
<organism evidence="7 8">
    <name type="scientific">Paenibacillus foliorum</name>
    <dbReference type="NCBI Taxonomy" id="2654974"/>
    <lineage>
        <taxon>Bacteria</taxon>
        <taxon>Bacillati</taxon>
        <taxon>Bacillota</taxon>
        <taxon>Bacilli</taxon>
        <taxon>Bacillales</taxon>
        <taxon>Paenibacillaceae</taxon>
        <taxon>Paenibacillus</taxon>
    </lineage>
</organism>
<dbReference type="Pfam" id="PF12833">
    <property type="entry name" value="HTH_18"/>
    <property type="match status" value="1"/>
</dbReference>
<keyword evidence="3" id="KW-0804">Transcription</keyword>
<feature type="modified residue" description="4-aspartylphosphate" evidence="4">
    <location>
        <position position="55"/>
    </location>
</feature>
<keyword evidence="2" id="KW-0238">DNA-binding</keyword>
<dbReference type="CDD" id="cd17536">
    <property type="entry name" value="REC_YesN-like"/>
    <property type="match status" value="1"/>
</dbReference>
<dbReference type="InterPro" id="IPR020449">
    <property type="entry name" value="Tscrpt_reg_AraC-type_HTH"/>
</dbReference>
<dbReference type="GO" id="GO:0000160">
    <property type="term" value="P:phosphorelay signal transduction system"/>
    <property type="evidence" value="ECO:0007669"/>
    <property type="project" value="InterPro"/>
</dbReference>
<keyword evidence="8" id="KW-1185">Reference proteome</keyword>
<accession>A0A972GVK5</accession>
<dbReference type="PANTHER" id="PTHR43280">
    <property type="entry name" value="ARAC-FAMILY TRANSCRIPTIONAL REGULATOR"/>
    <property type="match status" value="1"/>
</dbReference>
<dbReference type="SMART" id="SM00448">
    <property type="entry name" value="REC"/>
    <property type="match status" value="1"/>
</dbReference>
<dbReference type="SUPFAM" id="SSF52172">
    <property type="entry name" value="CheY-like"/>
    <property type="match status" value="1"/>
</dbReference>
<dbReference type="Gene3D" id="3.40.50.2300">
    <property type="match status" value="1"/>
</dbReference>
<dbReference type="Proteomes" id="UP000641588">
    <property type="component" value="Unassembled WGS sequence"/>
</dbReference>
<dbReference type="RefSeq" id="WP_171655343.1">
    <property type="nucleotide sequence ID" value="NZ_WHOD01000106.1"/>
</dbReference>